<evidence type="ECO:0000256" key="2">
    <source>
        <dbReference type="SAM" id="Phobius"/>
    </source>
</evidence>
<keyword evidence="2" id="KW-0472">Membrane</keyword>
<feature type="compositionally biased region" description="Polar residues" evidence="1">
    <location>
        <begin position="133"/>
        <end position="144"/>
    </location>
</feature>
<organism evidence="3 4">
    <name type="scientific">Streptomyces rubradiris</name>
    <name type="common">Streptomyces achromogenes subsp. rubradiris</name>
    <dbReference type="NCBI Taxonomy" id="285531"/>
    <lineage>
        <taxon>Bacteria</taxon>
        <taxon>Bacillati</taxon>
        <taxon>Actinomycetota</taxon>
        <taxon>Actinomycetes</taxon>
        <taxon>Kitasatosporales</taxon>
        <taxon>Streptomycetaceae</taxon>
        <taxon>Streptomyces</taxon>
    </lineage>
</organism>
<evidence type="ECO:0000256" key="1">
    <source>
        <dbReference type="SAM" id="MobiDB-lite"/>
    </source>
</evidence>
<dbReference type="RefSeq" id="WP_189989541.1">
    <property type="nucleotide sequence ID" value="NZ_BNCB01000001.1"/>
</dbReference>
<accession>A0ABQ3RD13</accession>
<keyword evidence="4" id="KW-1185">Reference proteome</keyword>
<feature type="transmembrane region" description="Helical" evidence="2">
    <location>
        <begin position="44"/>
        <end position="66"/>
    </location>
</feature>
<keyword evidence="2" id="KW-0812">Transmembrane</keyword>
<dbReference type="Proteomes" id="UP000646738">
    <property type="component" value="Unassembled WGS sequence"/>
</dbReference>
<dbReference type="EMBL" id="BNEA01000015">
    <property type="protein sequence ID" value="GHI53744.1"/>
    <property type="molecule type" value="Genomic_DNA"/>
</dbReference>
<proteinExistence type="predicted"/>
<feature type="transmembrane region" description="Helical" evidence="2">
    <location>
        <begin position="72"/>
        <end position="90"/>
    </location>
</feature>
<sequence length="144" mass="15567">MKMAGQNARPAIVPCQPRRTRKAESGFPMGAFFRPTRHARFRRLWLSRLAGSVGAGAFAVAMAGIVVNGRQAVGLGSAPAAMTGVGAAFFRPAFEALVRQRPALRGGDLLVEHLCPHRHEGPAMAKLDRQPEVGQQTCSPRERR</sequence>
<comment type="caution">
    <text evidence="3">The sequence shown here is derived from an EMBL/GenBank/DDBJ whole genome shotgun (WGS) entry which is preliminary data.</text>
</comment>
<feature type="region of interest" description="Disordered" evidence="1">
    <location>
        <begin position="121"/>
        <end position="144"/>
    </location>
</feature>
<reference evidence="4" key="1">
    <citation type="submission" date="2023-07" db="EMBL/GenBank/DDBJ databases">
        <title>Whole genome shotgun sequence of Streptomyces achromogenes subsp. rubradiris NBRC 14000.</title>
        <authorList>
            <person name="Komaki H."/>
            <person name="Tamura T."/>
        </authorList>
    </citation>
    <scope>NUCLEOTIDE SEQUENCE [LARGE SCALE GENOMIC DNA]</scope>
    <source>
        <strain evidence="4">NBRC 14000</strain>
    </source>
</reference>
<gene>
    <name evidence="3" type="ORF">Srubr_35900</name>
</gene>
<protein>
    <submittedName>
        <fullName evidence="3">Uncharacterized protein</fullName>
    </submittedName>
</protein>
<name>A0ABQ3RD13_STRRR</name>
<feature type="compositionally biased region" description="Basic and acidic residues" evidence="1">
    <location>
        <begin position="121"/>
        <end position="131"/>
    </location>
</feature>
<keyword evidence="2" id="KW-1133">Transmembrane helix</keyword>
<evidence type="ECO:0000313" key="4">
    <source>
        <dbReference type="Proteomes" id="UP000646738"/>
    </source>
</evidence>
<evidence type="ECO:0000313" key="3">
    <source>
        <dbReference type="EMBL" id="GHI53744.1"/>
    </source>
</evidence>